<organism evidence="2 3">
    <name type="scientific">Fusarium vanettenii (strain ATCC MYA-4622 / CBS 123669 / FGSC 9596 / NRRL 45880 / 77-13-4)</name>
    <name type="common">Fusarium solani subsp. pisi</name>
    <dbReference type="NCBI Taxonomy" id="660122"/>
    <lineage>
        <taxon>Eukaryota</taxon>
        <taxon>Fungi</taxon>
        <taxon>Dikarya</taxon>
        <taxon>Ascomycota</taxon>
        <taxon>Pezizomycotina</taxon>
        <taxon>Sordariomycetes</taxon>
        <taxon>Hypocreomycetidae</taxon>
        <taxon>Hypocreales</taxon>
        <taxon>Nectriaceae</taxon>
        <taxon>Fusarium</taxon>
        <taxon>Fusarium solani species complex</taxon>
        <taxon>Fusarium vanettenii</taxon>
    </lineage>
</organism>
<dbReference type="GO" id="GO:0016747">
    <property type="term" value="F:acyltransferase activity, transferring groups other than amino-acyl groups"/>
    <property type="evidence" value="ECO:0007669"/>
    <property type="project" value="InterPro"/>
</dbReference>
<dbReference type="AlphaFoldDB" id="C7ZMX1"/>
<dbReference type="InterPro" id="IPR016181">
    <property type="entry name" value="Acyl_CoA_acyltransferase"/>
</dbReference>
<dbReference type="CDD" id="cd04301">
    <property type="entry name" value="NAT_SF"/>
    <property type="match status" value="1"/>
</dbReference>
<dbReference type="Pfam" id="PF13673">
    <property type="entry name" value="Acetyltransf_10"/>
    <property type="match status" value="1"/>
</dbReference>
<evidence type="ECO:0000313" key="2">
    <source>
        <dbReference type="EMBL" id="EEU34656.1"/>
    </source>
</evidence>
<evidence type="ECO:0000313" key="3">
    <source>
        <dbReference type="Proteomes" id="UP000005206"/>
    </source>
</evidence>
<protein>
    <recommendedName>
        <fullName evidence="1">N-acetyltransferase domain-containing protein</fullName>
    </recommendedName>
</protein>
<dbReference type="PANTHER" id="PTHR42791:SF2">
    <property type="entry name" value="N-ACETYLTRANSFERASE DOMAIN-CONTAINING PROTEIN"/>
    <property type="match status" value="1"/>
</dbReference>
<feature type="domain" description="N-acetyltransferase" evidence="1">
    <location>
        <begin position="1"/>
        <end position="80"/>
    </location>
</feature>
<accession>C7ZMX1</accession>
<dbReference type="RefSeq" id="XP_003040369.1">
    <property type="nucleotide sequence ID" value="XM_003040323.1"/>
</dbReference>
<proteinExistence type="predicted"/>
<dbReference type="Proteomes" id="UP000005206">
    <property type="component" value="Chromosome 3"/>
</dbReference>
<dbReference type="PANTHER" id="PTHR42791">
    <property type="entry name" value="GNAT FAMILY ACETYLTRANSFERASE"/>
    <property type="match status" value="1"/>
</dbReference>
<dbReference type="OrthoDB" id="196847at2759"/>
<sequence>LNLLCTAPNYQGRGAARALINNLKQVAVEKKLPIYIESTMNAVPLYEKLGWKHIDWIRMMIPKKLDGPLEEEYQERCMLW</sequence>
<evidence type="ECO:0000259" key="1">
    <source>
        <dbReference type="PROSITE" id="PS51186"/>
    </source>
</evidence>
<dbReference type="VEuPathDB" id="FungiDB:NECHADRAFT_8666"/>
<dbReference type="SUPFAM" id="SSF55729">
    <property type="entry name" value="Acyl-CoA N-acyltransferases (Nat)"/>
    <property type="match status" value="1"/>
</dbReference>
<keyword evidence="3" id="KW-1185">Reference proteome</keyword>
<dbReference type="GeneID" id="9678796"/>
<dbReference type="InterPro" id="IPR000182">
    <property type="entry name" value="GNAT_dom"/>
</dbReference>
<name>C7ZMX1_FUSV7</name>
<reference evidence="2 3" key="1">
    <citation type="journal article" date="2009" name="PLoS Genet.">
        <title>The genome of Nectria haematococca: contribution of supernumerary chromosomes to gene expansion.</title>
        <authorList>
            <person name="Coleman J.J."/>
            <person name="Rounsley S.D."/>
            <person name="Rodriguez-Carres M."/>
            <person name="Kuo A."/>
            <person name="Wasmann C.C."/>
            <person name="Grimwood J."/>
            <person name="Schmutz J."/>
            <person name="Taga M."/>
            <person name="White G.J."/>
            <person name="Zhou S."/>
            <person name="Schwartz D.C."/>
            <person name="Freitag M."/>
            <person name="Ma L.J."/>
            <person name="Danchin E.G."/>
            <person name="Henrissat B."/>
            <person name="Coutinho P.M."/>
            <person name="Nelson D.R."/>
            <person name="Straney D."/>
            <person name="Napoli C.A."/>
            <person name="Barker B.M."/>
            <person name="Gribskov M."/>
            <person name="Rep M."/>
            <person name="Kroken S."/>
            <person name="Molnar I."/>
            <person name="Rensing C."/>
            <person name="Kennell J.C."/>
            <person name="Zamora J."/>
            <person name="Farman M.L."/>
            <person name="Selker E.U."/>
            <person name="Salamov A."/>
            <person name="Shapiro H."/>
            <person name="Pangilinan J."/>
            <person name="Lindquist E."/>
            <person name="Lamers C."/>
            <person name="Grigoriev I.V."/>
            <person name="Geiser D.M."/>
            <person name="Covert S.F."/>
            <person name="Temporini E."/>
            <person name="Vanetten H.D."/>
        </authorList>
    </citation>
    <scope>NUCLEOTIDE SEQUENCE [LARGE SCALE GENOMIC DNA]</scope>
    <source>
        <strain evidence="3">ATCC MYA-4622 / CBS 123669 / FGSC 9596 / NRRL 45880 / 77-13-4</strain>
    </source>
</reference>
<dbReference type="EMBL" id="GG698959">
    <property type="protein sequence ID" value="EEU34656.1"/>
    <property type="molecule type" value="Genomic_DNA"/>
</dbReference>
<dbReference type="InParanoid" id="C7ZMX1"/>
<dbReference type="KEGG" id="nhe:NECHADRAFT_8666"/>
<dbReference type="Gene3D" id="3.40.630.30">
    <property type="match status" value="1"/>
</dbReference>
<gene>
    <name evidence="2" type="ORF">NECHADRAFT_8666</name>
</gene>
<feature type="non-terminal residue" evidence="2">
    <location>
        <position position="1"/>
    </location>
</feature>
<feature type="non-terminal residue" evidence="2">
    <location>
        <position position="80"/>
    </location>
</feature>
<dbReference type="HOGENOM" id="CLU_2596609_0_0_1"/>
<dbReference type="InterPro" id="IPR052523">
    <property type="entry name" value="Trichothecene_AcTrans"/>
</dbReference>
<dbReference type="PROSITE" id="PS51186">
    <property type="entry name" value="GNAT"/>
    <property type="match status" value="1"/>
</dbReference>